<dbReference type="Pfam" id="PF02167">
    <property type="entry name" value="Cytochrom_C1"/>
    <property type="match status" value="2"/>
</dbReference>
<dbReference type="PRINTS" id="PR00603">
    <property type="entry name" value="CYTOCHROMEC1"/>
</dbReference>
<comment type="subcellular location">
    <subcellularLocation>
        <location evidence="1">Membrane</location>
    </subcellularLocation>
</comment>
<dbReference type="GO" id="GO:0016020">
    <property type="term" value="C:membrane"/>
    <property type="evidence" value="ECO:0007669"/>
    <property type="project" value="UniProtKB-SubCell"/>
</dbReference>
<evidence type="ECO:0000256" key="2">
    <source>
        <dbReference type="ARBA" id="ARBA00022617"/>
    </source>
</evidence>
<dbReference type="GO" id="GO:0046872">
    <property type="term" value="F:metal ion binding"/>
    <property type="evidence" value="ECO:0007669"/>
    <property type="project" value="UniProtKB-KW"/>
</dbReference>
<dbReference type="PANTHER" id="PTHR10266:SF3">
    <property type="entry name" value="CYTOCHROME C1, HEME PROTEIN, MITOCHONDRIAL"/>
    <property type="match status" value="1"/>
</dbReference>
<evidence type="ECO:0000256" key="8">
    <source>
        <dbReference type="PIRSR" id="PIRSR602326-1"/>
    </source>
</evidence>
<dbReference type="Gene3D" id="1.10.760.10">
    <property type="entry name" value="Cytochrome c-like domain"/>
    <property type="match status" value="2"/>
</dbReference>
<evidence type="ECO:0000313" key="12">
    <source>
        <dbReference type="Proteomes" id="UP001056381"/>
    </source>
</evidence>
<evidence type="ECO:0000256" key="5">
    <source>
        <dbReference type="ARBA" id="ARBA00022989"/>
    </source>
</evidence>
<dbReference type="EMBL" id="CP097966">
    <property type="protein sequence ID" value="URQ63471.1"/>
    <property type="molecule type" value="Genomic_DNA"/>
</dbReference>
<keyword evidence="7 9" id="KW-0472">Membrane</keyword>
<feature type="binding site" description="covalent" evidence="8">
    <location>
        <position position="57"/>
    </location>
    <ligand>
        <name>heme c</name>
        <dbReference type="ChEBI" id="CHEBI:61717"/>
    </ligand>
</feature>
<name>A0A9Q8TZ41_9GAMM</name>
<evidence type="ECO:0000313" key="11">
    <source>
        <dbReference type="EMBL" id="URQ63471.1"/>
    </source>
</evidence>
<keyword evidence="10" id="KW-0732">Signal</keyword>
<keyword evidence="12" id="KW-1185">Reference proteome</keyword>
<keyword evidence="4 8" id="KW-0479">Metal-binding</keyword>
<sequence length="228" mass="26101">MKKLIFLAFFISFFGFSAGENKCGELEKCFSFNSSVHDRDSLQRGLGIYKNYCSSCHTLRYLRWNRLQRDLDIPETVLIDDLISNENIKTSDFVTFGLPEISPIGAPDLTLRTRVRGDDWIYTYLQTFYQDTSQATGSNNLVYPGTAMAHVLIGLQGTQELDSNGKLIQLSEGALDPEEFDSAMEDLVNFLAYASEPARIERERNGIYVILFFVVFTAVMWLLYREYK</sequence>
<organism evidence="11 12">
    <name type="scientific">SAR86 cluster bacterium</name>
    <dbReference type="NCBI Taxonomy" id="2030880"/>
    <lineage>
        <taxon>Bacteria</taxon>
        <taxon>Pseudomonadati</taxon>
        <taxon>Pseudomonadota</taxon>
        <taxon>Gammaproteobacteria</taxon>
        <taxon>SAR86 cluster</taxon>
    </lineage>
</organism>
<evidence type="ECO:0000256" key="7">
    <source>
        <dbReference type="ARBA" id="ARBA00023136"/>
    </source>
</evidence>
<keyword evidence="5 9" id="KW-1133">Transmembrane helix</keyword>
<evidence type="ECO:0000256" key="4">
    <source>
        <dbReference type="ARBA" id="ARBA00022723"/>
    </source>
</evidence>
<evidence type="ECO:0000256" key="3">
    <source>
        <dbReference type="ARBA" id="ARBA00022692"/>
    </source>
</evidence>
<feature type="chain" id="PRO_5040446018" evidence="10">
    <location>
        <begin position="19"/>
        <end position="228"/>
    </location>
</feature>
<dbReference type="InterPro" id="IPR036909">
    <property type="entry name" value="Cyt_c-like_dom_sf"/>
</dbReference>
<keyword evidence="3 9" id="KW-0812">Transmembrane</keyword>
<feature type="binding site" description="covalent" evidence="8">
    <location>
        <position position="53"/>
    </location>
    <ligand>
        <name>heme c</name>
        <dbReference type="ChEBI" id="CHEBI:61717"/>
    </ligand>
</feature>
<dbReference type="SUPFAM" id="SSF46626">
    <property type="entry name" value="Cytochrome c"/>
    <property type="match status" value="1"/>
</dbReference>
<evidence type="ECO:0000256" key="10">
    <source>
        <dbReference type="SAM" id="SignalP"/>
    </source>
</evidence>
<reference evidence="11" key="1">
    <citation type="submission" date="2022-05" db="EMBL/GenBank/DDBJ databases">
        <title>Single-amplified genomics reveal most streamlined microbe among free-living bacteria.</title>
        <authorList>
            <person name="Roda-Garcia J."/>
            <person name="Haro-Moreno J.M."/>
            <person name="Rodriguez-Valera F."/>
            <person name="Almagro-Moreno S."/>
            <person name="Lopez-Perez M."/>
        </authorList>
    </citation>
    <scope>NUCLEOTIDE SEQUENCE</scope>
    <source>
        <strain evidence="11">TMED112-D2-2</strain>
    </source>
</reference>
<dbReference type="GO" id="GO:0020037">
    <property type="term" value="F:heme binding"/>
    <property type="evidence" value="ECO:0007669"/>
    <property type="project" value="InterPro"/>
</dbReference>
<feature type="binding site" description="covalent" evidence="8">
    <location>
        <position position="56"/>
    </location>
    <ligand>
        <name>heme c</name>
        <dbReference type="ChEBI" id="CHEBI:61717"/>
    </ligand>
</feature>
<evidence type="ECO:0000256" key="6">
    <source>
        <dbReference type="ARBA" id="ARBA00023004"/>
    </source>
</evidence>
<evidence type="ECO:0000256" key="1">
    <source>
        <dbReference type="ARBA" id="ARBA00004370"/>
    </source>
</evidence>
<dbReference type="AlphaFoldDB" id="A0A9Q8TZ41"/>
<feature type="transmembrane region" description="Helical" evidence="9">
    <location>
        <begin position="206"/>
        <end position="224"/>
    </location>
</feature>
<proteinExistence type="predicted"/>
<dbReference type="InterPro" id="IPR002326">
    <property type="entry name" value="Cyt_c1"/>
</dbReference>
<evidence type="ECO:0000256" key="9">
    <source>
        <dbReference type="SAM" id="Phobius"/>
    </source>
</evidence>
<feature type="signal peptide" evidence="10">
    <location>
        <begin position="1"/>
        <end position="18"/>
    </location>
</feature>
<dbReference type="GO" id="GO:0009055">
    <property type="term" value="F:electron transfer activity"/>
    <property type="evidence" value="ECO:0007669"/>
    <property type="project" value="InterPro"/>
</dbReference>
<gene>
    <name evidence="11" type="ORF">M9B40_01550</name>
</gene>
<keyword evidence="6 8" id="KW-0408">Iron</keyword>
<accession>A0A9Q8TZ41</accession>
<dbReference type="PANTHER" id="PTHR10266">
    <property type="entry name" value="CYTOCHROME C1"/>
    <property type="match status" value="1"/>
</dbReference>
<comment type="cofactor">
    <cofactor evidence="8">
        <name>heme c</name>
        <dbReference type="ChEBI" id="CHEBI:61717"/>
    </cofactor>
    <text evidence="8">Binds 1 heme c group covalently per subunit.</text>
</comment>
<keyword evidence="2 8" id="KW-0349">Heme</keyword>
<protein>
    <submittedName>
        <fullName evidence="11">Cytochrome c1</fullName>
    </submittedName>
</protein>
<dbReference type="Proteomes" id="UP001056381">
    <property type="component" value="Chromosome"/>
</dbReference>